<feature type="transmembrane region" description="Helical" evidence="8">
    <location>
        <begin position="154"/>
        <end position="187"/>
    </location>
</feature>
<feature type="transmembrane region" description="Helical" evidence="8">
    <location>
        <begin position="321"/>
        <end position="347"/>
    </location>
</feature>
<dbReference type="GO" id="GO:0005886">
    <property type="term" value="C:plasma membrane"/>
    <property type="evidence" value="ECO:0007669"/>
    <property type="project" value="UniProtKB-SubCell"/>
</dbReference>
<protein>
    <submittedName>
        <fullName evidence="10">DUF2029 domain-containing protein</fullName>
    </submittedName>
</protein>
<dbReference type="AlphaFoldDB" id="A0A410V4U9"/>
<evidence type="ECO:0000256" key="8">
    <source>
        <dbReference type="SAM" id="Phobius"/>
    </source>
</evidence>
<feature type="transmembrane region" description="Helical" evidence="8">
    <location>
        <begin position="359"/>
        <end position="379"/>
    </location>
</feature>
<evidence type="ECO:0000313" key="9">
    <source>
        <dbReference type="EMBL" id="GGI29278.1"/>
    </source>
</evidence>
<comment type="similarity">
    <text evidence="7">Belongs to the glycosyltransferase 87 family.</text>
</comment>
<keyword evidence="4 8" id="KW-0812">Transmembrane</keyword>
<dbReference type="Proteomes" id="UP000625079">
    <property type="component" value="Unassembled WGS sequence"/>
</dbReference>
<evidence type="ECO:0000313" key="10">
    <source>
        <dbReference type="EMBL" id="QOZ59714.1"/>
    </source>
</evidence>
<keyword evidence="5 8" id="KW-1133">Transmembrane helix</keyword>
<evidence type="ECO:0000256" key="7">
    <source>
        <dbReference type="ARBA" id="ARBA00024033"/>
    </source>
</evidence>
<reference evidence="9" key="3">
    <citation type="submission" date="2022-12" db="EMBL/GenBank/DDBJ databases">
        <authorList>
            <person name="Sun Q."/>
            <person name="Zhou Y."/>
        </authorList>
    </citation>
    <scope>NUCLEOTIDE SEQUENCE</scope>
    <source>
        <strain evidence="9">CGMCC 1.15034</strain>
    </source>
</reference>
<comment type="subcellular location">
    <subcellularLocation>
        <location evidence="1">Cell membrane</location>
        <topology evidence="1">Multi-pass membrane protein</topology>
    </subcellularLocation>
</comment>
<dbReference type="Proteomes" id="UP000593880">
    <property type="component" value="Chromosome"/>
</dbReference>
<proteinExistence type="inferred from homology"/>
<keyword evidence="6 8" id="KW-0472">Membrane</keyword>
<keyword evidence="3" id="KW-0808">Transferase</keyword>
<organism evidence="9 12">
    <name type="scientific">Bradyrhizobium guangdongense</name>
    <dbReference type="NCBI Taxonomy" id="1325090"/>
    <lineage>
        <taxon>Bacteria</taxon>
        <taxon>Pseudomonadati</taxon>
        <taxon>Pseudomonadota</taxon>
        <taxon>Alphaproteobacteria</taxon>
        <taxon>Hyphomicrobiales</taxon>
        <taxon>Nitrobacteraceae</taxon>
        <taxon>Bradyrhizobium</taxon>
    </lineage>
</organism>
<dbReference type="OrthoDB" id="7679563at2"/>
<sequence>MTSADQSERFRAPQPQAPGTELFNPDRLRVVARCWIAVAAIGYVVDLLGRTRVGLTDGIRSPFGDDFINYWSGAYLALHGRAAEVYDFVAFHDFETLVVGPHIDLYHYSYPPVLLLLTAPLALVPYVPALLVWLASTWYGFYRALKLAAGDNALLLSLAAPAMFINAIGGQNGALTAGVLGGGLLLVDRRPTLAGVLFGLLVYKPHLALMLPVAMIAGRRWRVVMAAAVTAVLLICASTIVFGPAVWAEYQHHVSVLRTAILEDGSGVWHRMVSVFVSARRLGGGVELSYAVQGVFALAAALVVGWSWLRDDPAPIRNALVVIGTCLATPYLQDYDLVIGAFAVVWLKNAQQHSQISAHWFNAGAAMVLLLPLMAASLANVSGLAFGPLFFIPPFILLGALSMEHRRAYSTILAR</sequence>
<dbReference type="RefSeq" id="WP_128965321.1">
    <property type="nucleotide sequence ID" value="NZ_BMHC01000014.1"/>
</dbReference>
<name>A0A410V4U9_9BRAD</name>
<evidence type="ECO:0000256" key="4">
    <source>
        <dbReference type="ARBA" id="ARBA00022692"/>
    </source>
</evidence>
<dbReference type="EMBL" id="CP030057">
    <property type="protein sequence ID" value="QOZ59714.1"/>
    <property type="molecule type" value="Genomic_DNA"/>
</dbReference>
<evidence type="ECO:0000313" key="11">
    <source>
        <dbReference type="Proteomes" id="UP000593880"/>
    </source>
</evidence>
<gene>
    <name evidence="9" type="ORF">GCM10010987_53610</name>
    <name evidence="10" type="ORF">XH86_13980</name>
</gene>
<evidence type="ECO:0000256" key="6">
    <source>
        <dbReference type="ARBA" id="ARBA00023136"/>
    </source>
</evidence>
<keyword evidence="2" id="KW-1003">Cell membrane</keyword>
<evidence type="ECO:0000256" key="1">
    <source>
        <dbReference type="ARBA" id="ARBA00004651"/>
    </source>
</evidence>
<keyword evidence="11" id="KW-1185">Reference proteome</keyword>
<evidence type="ECO:0000313" key="12">
    <source>
        <dbReference type="Proteomes" id="UP000625079"/>
    </source>
</evidence>
<reference evidence="10 11" key="2">
    <citation type="submission" date="2018-06" db="EMBL/GenBank/DDBJ databases">
        <title>Comparative genomics of rhizobia nodulating Arachis hypogaea in China.</title>
        <authorList>
            <person name="Li Y."/>
        </authorList>
    </citation>
    <scope>NUCLEOTIDE SEQUENCE [LARGE SCALE GENOMIC DNA]</scope>
    <source>
        <strain evidence="10 11">CCBAU 51658</strain>
    </source>
</reference>
<feature type="transmembrane region" description="Helical" evidence="8">
    <location>
        <begin position="288"/>
        <end position="309"/>
    </location>
</feature>
<feature type="transmembrane region" description="Helical" evidence="8">
    <location>
        <begin position="113"/>
        <end position="134"/>
    </location>
</feature>
<dbReference type="GO" id="GO:0016758">
    <property type="term" value="F:hexosyltransferase activity"/>
    <property type="evidence" value="ECO:0007669"/>
    <property type="project" value="InterPro"/>
</dbReference>
<dbReference type="Pfam" id="PF09594">
    <property type="entry name" value="GT87"/>
    <property type="match status" value="1"/>
</dbReference>
<reference evidence="9" key="1">
    <citation type="journal article" date="2014" name="Int. J. Syst. Evol. Microbiol.">
        <title>Complete genome sequence of Corynebacterium casei LMG S-19264T (=DSM 44701T), isolated from a smear-ripened cheese.</title>
        <authorList>
            <consortium name="US DOE Joint Genome Institute (JGI-PGF)"/>
            <person name="Walter F."/>
            <person name="Albersmeier A."/>
            <person name="Kalinowski J."/>
            <person name="Ruckert C."/>
        </authorList>
    </citation>
    <scope>NUCLEOTIDE SEQUENCE</scope>
    <source>
        <strain evidence="9">CGMCC 1.15034</strain>
    </source>
</reference>
<dbReference type="InterPro" id="IPR018584">
    <property type="entry name" value="GT87"/>
</dbReference>
<evidence type="ECO:0000256" key="2">
    <source>
        <dbReference type="ARBA" id="ARBA00022475"/>
    </source>
</evidence>
<feature type="transmembrane region" description="Helical" evidence="8">
    <location>
        <begin position="223"/>
        <end position="248"/>
    </location>
</feature>
<feature type="transmembrane region" description="Helical" evidence="8">
    <location>
        <begin position="194"/>
        <end position="217"/>
    </location>
</feature>
<evidence type="ECO:0000256" key="3">
    <source>
        <dbReference type="ARBA" id="ARBA00022679"/>
    </source>
</evidence>
<dbReference type="EMBL" id="BMHC01000014">
    <property type="protein sequence ID" value="GGI29278.1"/>
    <property type="molecule type" value="Genomic_DNA"/>
</dbReference>
<accession>A0A410V4U9</accession>
<evidence type="ECO:0000256" key="5">
    <source>
        <dbReference type="ARBA" id="ARBA00022989"/>
    </source>
</evidence>
<feature type="transmembrane region" description="Helical" evidence="8">
    <location>
        <begin position="385"/>
        <end position="403"/>
    </location>
</feature>